<dbReference type="EMBL" id="CM055729">
    <property type="protein sequence ID" value="KAJ8014821.1"/>
    <property type="molecule type" value="Genomic_DNA"/>
</dbReference>
<accession>A0ACC2HFY7</accession>
<dbReference type="Proteomes" id="UP001157502">
    <property type="component" value="Chromosome 2"/>
</dbReference>
<keyword evidence="2" id="KW-1185">Reference proteome</keyword>
<proteinExistence type="predicted"/>
<evidence type="ECO:0000313" key="1">
    <source>
        <dbReference type="EMBL" id="KAJ8014821.1"/>
    </source>
</evidence>
<sequence length="1756" mass="188801">MSNHPFCPGVIATHTGKEVRRTQREEKGPGHRGRLGLIQKHTYFRRAEKLRRKETAAEDAQADAWKCLQTVKLTNGYCNRHDTLKCLVCALQLQTINKKIKRTNKEPSALLEQSNVRKQRQNLLKETNQGRDCRRKDTEWLRRRKRGKCFSLTGRVHEGDQIVGATIYFDNMSSEETAELLKTLHKHKVGLKLQNKDKSPCRSPMGTLSPCRSPIGTLTYEERGRFGGSSPDIILSGDDEDYKRIYSKKIKPRLKSEDLAEGVDVRTERHSSTSSDGSTITTITRRITTYTMDMPGGIDEQLEQTGTEVKGIRYEQSGGSSAQIRVAQASESPSGIGGGGLEGGTFELGSDGVSLTGPRITSTSEKHWSAGGVKTTVVSREIEGGDGGATGSRFKGTSFGTSGSKSQGDFGLSRMGKQGDQSIQVSGGSNVTVRETFGSSKGSVGEFDMPSADYQAGSVSVTVPGRTTNISSSIISVGKGEMRGVDVTLPGKGSAEWQGRVGGSVPGITIGDMQMRESGKVGVYRGNQGEFSSPNVPDIDMELKGGKLSTDTRVPTLDANTSGIKESGSVKGYTIESESKLKGGIKMPSFGLNTGGAASEVDVKLPKVKGSVDMSVPAVDVDVSDPSMNVKRKQIAGMDIRAPNLDITCSSIDVEGPEGGFKMPKVKVPSFGIKGARVEGANVDVNIPKPEIDIMSPNVDIKGPSISGPKISVADMDIDLKGLKGKGDMSVPKTEGPKIGGVGGAGVDSNVSGSGGLQFPESHVSFQKTKVPKFGIALPKLDGPEMGVDVDAESSGGTAMGAGKIVVQPSSVSGGLSCQSLELQSPDVKHSGGKVKVKMPRFGFGKSKPKGGSAADLSLQGPAAELSTSGSSGVKGSKELSLSHGELLSGKMALEGGSGISVSPKSKSASLDLFKKSRHRSSSVASDEGGLAASAEGGDISADVGGGKVKGKKGKLKFGTFGGFGSKTKGSYEVTLGEDSEARIEGSEGVSFPSKKSRISSSSSSDSGTREQGKPKENHRMSVSGKKEFDVKQILRLRWRWFSHSSQSSAGGGGGGGGGGGVGYLQESFDHRGTPVQCRLKSHSRDRGGSGGGLRKQNSNSPVHSILVPTPGPTPVHVRTSHQPCHQQDIIQNPGQRGDRELPKDNSSPNNTSQENDFKRCLENEKSIDPTLEADASDRLALSNYSRMSSNRVDEFFQATNHAEQTFRKMETYLQHKQLCDVLLIAGDHRIPAHRLVLSAVSDYFAAMFTSDVREANQEEIKMEGVDPEALGSLVHFAYTGVLELKEETIESLLAAACLLQLSQVIEVCCNFLMKQLHPSNCLGIRSFADAQGCMDLLNVAHNYSMEHFLEVIQNQEFLLLPTSEIAKLLASDDINVPDEETIFQALMMWVRYDVQHRQQDLGVLLAYIRLPLLPPQLLADLENNKMFSDDLECQKLLMEAMKYHLLPERRPMFQSPRTKPRKSTVGALYAVGGMDATKGSTTIEKYDLRTNTWIQVGVMNGRRLQFGVAVIDNKLYVAGGRDGLKTSNMVECYNPFNKVWSTMPPMSTHRHGLGIAVMEGPMYAVGGHDGWSYLNTVERWDPQARQWNYVASMSTPRSTVGVTALNGKLFAVGGRDGSSCLRSMECFDPHTNKWSICAPMSKRRGGVGVATYNSFLYAVGGHDAPASNHCSRLSDCVERYDPKTDTWTTVSSLSVPRDAVGVCLLGDRLYAVGGYDGTSYLNSVESYDAQKNEWTEEVNLNIGRAGACVVVVRIP</sequence>
<name>A0ACC2HFY7_DALPE</name>
<reference evidence="1" key="1">
    <citation type="submission" date="2021-05" db="EMBL/GenBank/DDBJ databases">
        <authorList>
            <person name="Pan Q."/>
            <person name="Jouanno E."/>
            <person name="Zahm M."/>
            <person name="Klopp C."/>
            <person name="Cabau C."/>
            <person name="Louis A."/>
            <person name="Berthelot C."/>
            <person name="Parey E."/>
            <person name="Roest Crollius H."/>
            <person name="Montfort J."/>
            <person name="Robinson-Rechavi M."/>
            <person name="Bouchez O."/>
            <person name="Lampietro C."/>
            <person name="Lopez Roques C."/>
            <person name="Donnadieu C."/>
            <person name="Postlethwait J."/>
            <person name="Bobe J."/>
            <person name="Dillon D."/>
            <person name="Chandos A."/>
            <person name="von Hippel F."/>
            <person name="Guiguen Y."/>
        </authorList>
    </citation>
    <scope>NUCLEOTIDE SEQUENCE</scope>
    <source>
        <strain evidence="1">YG-Jan2019</strain>
    </source>
</reference>
<organism evidence="1 2">
    <name type="scientific">Dallia pectoralis</name>
    <name type="common">Alaska blackfish</name>
    <dbReference type="NCBI Taxonomy" id="75939"/>
    <lineage>
        <taxon>Eukaryota</taxon>
        <taxon>Metazoa</taxon>
        <taxon>Chordata</taxon>
        <taxon>Craniata</taxon>
        <taxon>Vertebrata</taxon>
        <taxon>Euteleostomi</taxon>
        <taxon>Actinopterygii</taxon>
        <taxon>Neopterygii</taxon>
        <taxon>Teleostei</taxon>
        <taxon>Protacanthopterygii</taxon>
        <taxon>Esociformes</taxon>
        <taxon>Umbridae</taxon>
        <taxon>Dallia</taxon>
    </lineage>
</organism>
<protein>
    <submittedName>
        <fullName evidence="1">Uncharacterized protein</fullName>
    </submittedName>
</protein>
<evidence type="ECO:0000313" key="2">
    <source>
        <dbReference type="Proteomes" id="UP001157502"/>
    </source>
</evidence>
<gene>
    <name evidence="1" type="ORF">DPEC_G00019730</name>
</gene>
<comment type="caution">
    <text evidence="1">The sequence shown here is derived from an EMBL/GenBank/DDBJ whole genome shotgun (WGS) entry which is preliminary data.</text>
</comment>